<dbReference type="GeneID" id="108740560"/>
<dbReference type="SMART" id="SM00494">
    <property type="entry name" value="ChtBD2"/>
    <property type="match status" value="1"/>
</dbReference>
<dbReference type="KEGG" id="apln:108740560"/>
<dbReference type="RefSeq" id="XP_025836028.1">
    <property type="nucleotide sequence ID" value="XM_025980243.1"/>
</dbReference>
<evidence type="ECO:0000313" key="2">
    <source>
        <dbReference type="Proteomes" id="UP000192223"/>
    </source>
</evidence>
<dbReference type="GO" id="GO:0008061">
    <property type="term" value="F:chitin binding"/>
    <property type="evidence" value="ECO:0007669"/>
    <property type="project" value="InterPro"/>
</dbReference>
<name>A0A7F5RJ59_AGRPL</name>
<gene>
    <name evidence="3" type="primary">LOC108740560</name>
</gene>
<dbReference type="AlphaFoldDB" id="A0A7F5RJ59"/>
<keyword evidence="2" id="KW-1185">Reference proteome</keyword>
<reference evidence="3" key="1">
    <citation type="submission" date="2025-08" db="UniProtKB">
        <authorList>
            <consortium name="RefSeq"/>
        </authorList>
    </citation>
    <scope>IDENTIFICATION</scope>
    <source>
        <tissue evidence="3">Entire body</tissue>
    </source>
</reference>
<evidence type="ECO:0000259" key="1">
    <source>
        <dbReference type="PROSITE" id="PS50940"/>
    </source>
</evidence>
<dbReference type="GO" id="GO:0005576">
    <property type="term" value="C:extracellular region"/>
    <property type="evidence" value="ECO:0007669"/>
    <property type="project" value="InterPro"/>
</dbReference>
<dbReference type="OrthoDB" id="6020543at2759"/>
<dbReference type="Gene3D" id="2.170.140.10">
    <property type="entry name" value="Chitin binding domain"/>
    <property type="match status" value="1"/>
</dbReference>
<organism evidence="2 3">
    <name type="scientific">Agrilus planipennis</name>
    <name type="common">Emerald ash borer</name>
    <name type="synonym">Agrilus marcopoli</name>
    <dbReference type="NCBI Taxonomy" id="224129"/>
    <lineage>
        <taxon>Eukaryota</taxon>
        <taxon>Metazoa</taxon>
        <taxon>Ecdysozoa</taxon>
        <taxon>Arthropoda</taxon>
        <taxon>Hexapoda</taxon>
        <taxon>Insecta</taxon>
        <taxon>Pterygota</taxon>
        <taxon>Neoptera</taxon>
        <taxon>Endopterygota</taxon>
        <taxon>Coleoptera</taxon>
        <taxon>Polyphaga</taxon>
        <taxon>Elateriformia</taxon>
        <taxon>Buprestoidea</taxon>
        <taxon>Buprestidae</taxon>
        <taxon>Agrilinae</taxon>
        <taxon>Agrilus</taxon>
    </lineage>
</organism>
<proteinExistence type="predicted"/>
<dbReference type="InterPro" id="IPR036508">
    <property type="entry name" value="Chitin-bd_dom_sf"/>
</dbReference>
<dbReference type="SUPFAM" id="SSF57625">
    <property type="entry name" value="Invertebrate chitin-binding proteins"/>
    <property type="match status" value="1"/>
</dbReference>
<dbReference type="Pfam" id="PF01607">
    <property type="entry name" value="CBM_14"/>
    <property type="match status" value="1"/>
</dbReference>
<evidence type="ECO:0000313" key="3">
    <source>
        <dbReference type="RefSeq" id="XP_025836028.1"/>
    </source>
</evidence>
<protein>
    <submittedName>
        <fullName evidence="3">Uncharacterized protein LOC108740560</fullName>
    </submittedName>
</protein>
<sequence>MNVIAILAFFGIITTAYARIRICRKYSLKGIKYPDEKDCSKYYLCRFGLLLSKQCDDGLLYSPVSASCVPPQQSGCKAYERYIDERNKEYCNIAGDSALFPNVLRCNQFYECANGDIYKPYPFI</sequence>
<dbReference type="Proteomes" id="UP000192223">
    <property type="component" value="Unplaced"/>
</dbReference>
<feature type="domain" description="Chitin-binding type-2" evidence="1">
    <location>
        <begin position="20"/>
        <end position="78"/>
    </location>
</feature>
<dbReference type="InterPro" id="IPR002557">
    <property type="entry name" value="Chitin-bd_dom"/>
</dbReference>
<dbReference type="PROSITE" id="PS50940">
    <property type="entry name" value="CHIT_BIND_II"/>
    <property type="match status" value="1"/>
</dbReference>
<accession>A0A7F5RJ59</accession>
<dbReference type="InParanoid" id="A0A7F5RJ59"/>